<evidence type="ECO:0000313" key="3">
    <source>
        <dbReference type="Proteomes" id="UP001565368"/>
    </source>
</evidence>
<feature type="region of interest" description="Disordered" evidence="1">
    <location>
        <begin position="1"/>
        <end position="25"/>
    </location>
</feature>
<dbReference type="EMBL" id="JBBXJM010000002">
    <property type="protein sequence ID" value="KAL1411765.1"/>
    <property type="molecule type" value="Genomic_DNA"/>
</dbReference>
<organism evidence="2 3">
    <name type="scientific">Vanrija albida</name>
    <dbReference type="NCBI Taxonomy" id="181172"/>
    <lineage>
        <taxon>Eukaryota</taxon>
        <taxon>Fungi</taxon>
        <taxon>Dikarya</taxon>
        <taxon>Basidiomycota</taxon>
        <taxon>Agaricomycotina</taxon>
        <taxon>Tremellomycetes</taxon>
        <taxon>Trichosporonales</taxon>
        <taxon>Trichosporonaceae</taxon>
        <taxon>Vanrija</taxon>
    </lineage>
</organism>
<gene>
    <name evidence="2" type="ORF">Q8F55_002732</name>
</gene>
<dbReference type="Proteomes" id="UP001565368">
    <property type="component" value="Unassembled WGS sequence"/>
</dbReference>
<dbReference type="RefSeq" id="XP_069211709.1">
    <property type="nucleotide sequence ID" value="XM_069351323.1"/>
</dbReference>
<comment type="caution">
    <text evidence="2">The sequence shown here is derived from an EMBL/GenBank/DDBJ whole genome shotgun (WGS) entry which is preliminary data.</text>
</comment>
<keyword evidence="3" id="KW-1185">Reference proteome</keyword>
<feature type="compositionally biased region" description="Polar residues" evidence="1">
    <location>
        <begin position="1"/>
        <end position="18"/>
    </location>
</feature>
<reference evidence="2 3" key="1">
    <citation type="submission" date="2023-08" db="EMBL/GenBank/DDBJ databases">
        <title>Annotated Genome Sequence of Vanrija albida AlHP1.</title>
        <authorList>
            <person name="Herzog R."/>
        </authorList>
    </citation>
    <scope>NUCLEOTIDE SEQUENCE [LARGE SCALE GENOMIC DNA]</scope>
    <source>
        <strain evidence="2 3">AlHP1</strain>
    </source>
</reference>
<sequence>MSDTGDISIQSLSNTDSSGDGDISLESLTITDDSGDISTDSRPITNDDYWTTGQIILISSDRVRFRVPKSKFLASSVFQDANGVFHTVGGDMVERDVCVQLTDAFEGAVTVRDFLTIYCKPLVRVPDDWDVIEDDSLCLRLLPLVPFLAKHRFRVEHEDLFKLVKSRFLDQQRRPVPAFVLAAVARDVKMCAEVIKSHVEWGIENKSFGASKYPEATGGSLSPGNLPLSIHRLIPADYLWALSANRSLVKWADRFRRRIEAANSADGPTA</sequence>
<evidence type="ECO:0008006" key="4">
    <source>
        <dbReference type="Google" id="ProtNLM"/>
    </source>
</evidence>
<evidence type="ECO:0000256" key="1">
    <source>
        <dbReference type="SAM" id="MobiDB-lite"/>
    </source>
</evidence>
<dbReference type="GeneID" id="95983775"/>
<name>A0ABR3QAM3_9TREE</name>
<protein>
    <recommendedName>
        <fullName evidence="4">BTB domain-containing protein</fullName>
    </recommendedName>
</protein>
<proteinExistence type="predicted"/>
<evidence type="ECO:0000313" key="2">
    <source>
        <dbReference type="EMBL" id="KAL1411765.1"/>
    </source>
</evidence>
<accession>A0ABR3QAM3</accession>